<protein>
    <submittedName>
        <fullName evidence="3">Class I SAM-dependent methyltransferase</fullName>
    </submittedName>
</protein>
<evidence type="ECO:0000256" key="1">
    <source>
        <dbReference type="SAM" id="MobiDB-lite"/>
    </source>
</evidence>
<dbReference type="Proteomes" id="UP000563898">
    <property type="component" value="Unassembled WGS sequence"/>
</dbReference>
<organism evidence="3 4">
    <name type="scientific">Gordonia polyisoprenivorans</name>
    <dbReference type="NCBI Taxonomy" id="84595"/>
    <lineage>
        <taxon>Bacteria</taxon>
        <taxon>Bacillati</taxon>
        <taxon>Actinomycetota</taxon>
        <taxon>Actinomycetes</taxon>
        <taxon>Mycobacteriales</taxon>
        <taxon>Gordoniaceae</taxon>
        <taxon>Gordonia</taxon>
    </lineage>
</organism>
<dbReference type="Pfam" id="PF08242">
    <property type="entry name" value="Methyltransf_12"/>
    <property type="match status" value="1"/>
</dbReference>
<feature type="compositionally biased region" description="Basic residues" evidence="1">
    <location>
        <begin position="20"/>
        <end position="29"/>
    </location>
</feature>
<dbReference type="AlphaFoldDB" id="A0A846WEG8"/>
<dbReference type="InterPro" id="IPR013217">
    <property type="entry name" value="Methyltransf_12"/>
</dbReference>
<dbReference type="PANTHER" id="PTHR43861">
    <property type="entry name" value="TRANS-ACONITATE 2-METHYLTRANSFERASE-RELATED"/>
    <property type="match status" value="1"/>
</dbReference>
<dbReference type="SUPFAM" id="SSF53335">
    <property type="entry name" value="S-adenosyl-L-methionine-dependent methyltransferases"/>
    <property type="match status" value="1"/>
</dbReference>
<comment type="caution">
    <text evidence="3">The sequence shown here is derived from an EMBL/GenBank/DDBJ whole genome shotgun (WGS) entry which is preliminary data.</text>
</comment>
<dbReference type="CDD" id="cd02440">
    <property type="entry name" value="AdoMet_MTases"/>
    <property type="match status" value="1"/>
</dbReference>
<proteinExistence type="predicted"/>
<keyword evidence="3" id="KW-0489">Methyltransferase</keyword>
<dbReference type="EMBL" id="JAAXPC010000001">
    <property type="protein sequence ID" value="NKY00215.1"/>
    <property type="molecule type" value="Genomic_DNA"/>
</dbReference>
<accession>A0A846WEG8</accession>
<sequence length="308" mass="32900">MPPAHQLASLDIMTSTHGSDHRHHGRHSHGTQDHGAHDHDGTDIGDLLELDAAVTGTYLDEAISLIRTETTRPIEVIVDAGAGTGVGTRALAAAFGDAEIVAIDGSPEMTARIDAAGPGTVRTVTADLDDGWPASVGAADVVWASASLHHVTDPAAFLRTTRSHLRPGGVLAVIEMPHQPRFLQTETPHTDLNDRIEELMRAKGANSFPDWTDTITAAGFEMRTRHTVRIDVPEPTELTRAYAQAWLSRVRTGLADDLTDTDAATLDELLGDGPTSLRHRPDVAVRAARTIWIATGPASTTEANQEIS</sequence>
<feature type="domain" description="Methyltransferase type 12" evidence="2">
    <location>
        <begin position="78"/>
        <end position="171"/>
    </location>
</feature>
<gene>
    <name evidence="3" type="ORF">HGA05_01285</name>
</gene>
<reference evidence="3 4" key="1">
    <citation type="submission" date="2020-04" db="EMBL/GenBank/DDBJ databases">
        <title>MicrobeNet Type strains.</title>
        <authorList>
            <person name="Nicholson A.C."/>
        </authorList>
    </citation>
    <scope>NUCLEOTIDE SEQUENCE [LARGE SCALE GENOMIC DNA]</scope>
    <source>
        <strain evidence="3 4">ATCC BAA-14</strain>
    </source>
</reference>
<evidence type="ECO:0000259" key="2">
    <source>
        <dbReference type="Pfam" id="PF08242"/>
    </source>
</evidence>
<dbReference type="GO" id="GO:0032259">
    <property type="term" value="P:methylation"/>
    <property type="evidence" value="ECO:0007669"/>
    <property type="project" value="UniProtKB-KW"/>
</dbReference>
<keyword evidence="3" id="KW-0808">Transferase</keyword>
<feature type="region of interest" description="Disordered" evidence="1">
    <location>
        <begin position="15"/>
        <end position="42"/>
    </location>
</feature>
<dbReference type="InterPro" id="IPR029063">
    <property type="entry name" value="SAM-dependent_MTases_sf"/>
</dbReference>
<dbReference type="Gene3D" id="3.40.50.150">
    <property type="entry name" value="Vaccinia Virus protein VP39"/>
    <property type="match status" value="1"/>
</dbReference>
<dbReference type="PANTHER" id="PTHR43861:SF1">
    <property type="entry name" value="TRANS-ACONITATE 2-METHYLTRANSFERASE"/>
    <property type="match status" value="1"/>
</dbReference>
<name>A0A846WEG8_9ACTN</name>
<evidence type="ECO:0000313" key="4">
    <source>
        <dbReference type="Proteomes" id="UP000563898"/>
    </source>
</evidence>
<feature type="compositionally biased region" description="Basic and acidic residues" evidence="1">
    <location>
        <begin position="30"/>
        <end position="42"/>
    </location>
</feature>
<evidence type="ECO:0000313" key="3">
    <source>
        <dbReference type="EMBL" id="NKY00215.1"/>
    </source>
</evidence>
<dbReference type="GO" id="GO:0008168">
    <property type="term" value="F:methyltransferase activity"/>
    <property type="evidence" value="ECO:0007669"/>
    <property type="project" value="UniProtKB-KW"/>
</dbReference>